<comment type="caution">
    <text evidence="2">The sequence shown here is derived from an EMBL/GenBank/DDBJ whole genome shotgun (WGS) entry which is preliminary data.</text>
</comment>
<dbReference type="GO" id="GO:0016787">
    <property type="term" value="F:hydrolase activity"/>
    <property type="evidence" value="ECO:0007669"/>
    <property type="project" value="UniProtKB-KW"/>
</dbReference>
<dbReference type="EMBL" id="DVFV01000084">
    <property type="protein sequence ID" value="HIQ90882.1"/>
    <property type="molecule type" value="Genomic_DNA"/>
</dbReference>
<evidence type="ECO:0000313" key="3">
    <source>
        <dbReference type="Proteomes" id="UP000886786"/>
    </source>
</evidence>
<accession>A0A9D0ZSU9</accession>
<dbReference type="PANTHER" id="PTHR43418">
    <property type="entry name" value="MULTIFUNCTIONAL TRYPTOPHAN BIOSYNTHESIS PROTEIN-RELATED"/>
    <property type="match status" value="1"/>
</dbReference>
<dbReference type="Proteomes" id="UP000886786">
    <property type="component" value="Unassembled WGS sequence"/>
</dbReference>
<dbReference type="SUPFAM" id="SSF52317">
    <property type="entry name" value="Class I glutamine amidotransferase-like"/>
    <property type="match status" value="1"/>
</dbReference>
<protein>
    <submittedName>
        <fullName evidence="2">Gamma-glutamyl-gamma-aminobutyrate hydrolase family protein</fullName>
    </submittedName>
</protein>
<dbReference type="InterPro" id="IPR029062">
    <property type="entry name" value="Class_I_gatase-like"/>
</dbReference>
<dbReference type="InterPro" id="IPR011697">
    <property type="entry name" value="Peptidase_C26"/>
</dbReference>
<name>A0A9D0ZSU9_9FIRM</name>
<dbReference type="Gene3D" id="3.40.50.880">
    <property type="match status" value="1"/>
</dbReference>
<reference evidence="2" key="1">
    <citation type="submission" date="2020-10" db="EMBL/GenBank/DDBJ databases">
        <authorList>
            <person name="Gilroy R."/>
        </authorList>
    </citation>
    <scope>NUCLEOTIDE SEQUENCE</scope>
    <source>
        <strain evidence="2">CHK147-3167</strain>
    </source>
</reference>
<proteinExistence type="predicted"/>
<dbReference type="PANTHER" id="PTHR43418:SF4">
    <property type="entry name" value="MULTIFUNCTIONAL TRYPTOPHAN BIOSYNTHESIS PROTEIN"/>
    <property type="match status" value="1"/>
</dbReference>
<keyword evidence="1" id="KW-0315">Glutamine amidotransferase</keyword>
<dbReference type="PROSITE" id="PS51273">
    <property type="entry name" value="GATASE_TYPE_1"/>
    <property type="match status" value="1"/>
</dbReference>
<dbReference type="Pfam" id="PF07722">
    <property type="entry name" value="Peptidase_C26"/>
    <property type="match status" value="1"/>
</dbReference>
<evidence type="ECO:0000313" key="2">
    <source>
        <dbReference type="EMBL" id="HIQ90882.1"/>
    </source>
</evidence>
<dbReference type="GO" id="GO:0000162">
    <property type="term" value="P:L-tryptophan biosynthetic process"/>
    <property type="evidence" value="ECO:0007669"/>
    <property type="project" value="TreeGrafter"/>
</dbReference>
<dbReference type="InterPro" id="IPR050472">
    <property type="entry name" value="Anth_synth/Amidotransfase"/>
</dbReference>
<keyword evidence="2" id="KW-0378">Hydrolase</keyword>
<evidence type="ECO:0000256" key="1">
    <source>
        <dbReference type="ARBA" id="ARBA00022962"/>
    </source>
</evidence>
<reference evidence="2" key="2">
    <citation type="journal article" date="2021" name="PeerJ">
        <title>Extensive microbial diversity within the chicken gut microbiome revealed by metagenomics and culture.</title>
        <authorList>
            <person name="Gilroy R."/>
            <person name="Ravi A."/>
            <person name="Getino M."/>
            <person name="Pursley I."/>
            <person name="Horton D.L."/>
            <person name="Alikhan N.F."/>
            <person name="Baker D."/>
            <person name="Gharbi K."/>
            <person name="Hall N."/>
            <person name="Watson M."/>
            <person name="Adriaenssens E.M."/>
            <person name="Foster-Nyarko E."/>
            <person name="Jarju S."/>
            <person name="Secka A."/>
            <person name="Antonio M."/>
            <person name="Oren A."/>
            <person name="Chaudhuri R.R."/>
            <person name="La Ragione R."/>
            <person name="Hildebrand F."/>
            <person name="Pallen M.J."/>
        </authorList>
    </citation>
    <scope>NUCLEOTIDE SEQUENCE</scope>
    <source>
        <strain evidence="2">CHK147-3167</strain>
    </source>
</reference>
<sequence>MKPIIGILGSRQVDKDNPFNSYSKFVFNYAKRIRQAGGIPMGLVSEDVSLDELSVCDGFVLEGGNRITDNYLKVIEYGLKTRKPVLGVCLGAQAMGFYDSGRCLKKVEGHNPMRFDMKFINDSRHDVFLNKNSKVYEALKRKKINVYSLHSYAIDDEIFKGNVFKVSGKASDGTIEVLENKGSGWVVGVQFHPELNKEYLGLFDELIKEARIEMI</sequence>
<dbReference type="GO" id="GO:0005829">
    <property type="term" value="C:cytosol"/>
    <property type="evidence" value="ECO:0007669"/>
    <property type="project" value="TreeGrafter"/>
</dbReference>
<organism evidence="2 3">
    <name type="scientific">Candidatus Coprosoma intestinipullorum</name>
    <dbReference type="NCBI Taxonomy" id="2840752"/>
    <lineage>
        <taxon>Bacteria</taxon>
        <taxon>Bacillati</taxon>
        <taxon>Bacillota</taxon>
        <taxon>Bacillota incertae sedis</taxon>
        <taxon>Candidatus Coprosoma</taxon>
    </lineage>
</organism>
<gene>
    <name evidence="2" type="ORF">IAB27_04585</name>
</gene>
<dbReference type="PRINTS" id="PR00097">
    <property type="entry name" value="ANTSNTHASEII"/>
</dbReference>
<dbReference type="GO" id="GO:0004049">
    <property type="term" value="F:anthranilate synthase activity"/>
    <property type="evidence" value="ECO:0007669"/>
    <property type="project" value="TreeGrafter"/>
</dbReference>
<dbReference type="AlphaFoldDB" id="A0A9D0ZSU9"/>